<feature type="transmembrane region" description="Helical" evidence="1">
    <location>
        <begin position="30"/>
        <end position="50"/>
    </location>
</feature>
<comment type="caution">
    <text evidence="2">The sequence shown here is derived from an EMBL/GenBank/DDBJ whole genome shotgun (WGS) entry which is preliminary data.</text>
</comment>
<organism evidence="2 3">
    <name type="scientific">Stenotrophomonas capsici</name>
    <dbReference type="NCBI Taxonomy" id="3110230"/>
    <lineage>
        <taxon>Bacteria</taxon>
        <taxon>Pseudomonadati</taxon>
        <taxon>Pseudomonadota</taxon>
        <taxon>Gammaproteobacteria</taxon>
        <taxon>Lysobacterales</taxon>
        <taxon>Lysobacteraceae</taxon>
        <taxon>Stenotrophomonas</taxon>
    </lineage>
</organism>
<accession>A0ABU5V5U1</accession>
<evidence type="ECO:0000313" key="2">
    <source>
        <dbReference type="EMBL" id="MEA5668562.1"/>
    </source>
</evidence>
<sequence length="154" mass="17288">MQLLAMLGGLTGAILGGVLAYNGEQPWWAPPLWASGCALVITLIGAPIIWQRVILDEAAGHLRYHNIGTLHRWRQVRLHDVLEVRYDDFADQRRAMVSGLLLYMRNGNRPAYHRLMDNDAGSDRGASPMFHDITAAVLRAQPRSLVDPILLDRR</sequence>
<keyword evidence="1" id="KW-1133">Transmembrane helix</keyword>
<protein>
    <recommendedName>
        <fullName evidence="4">Transmembrane protein</fullName>
    </recommendedName>
</protein>
<keyword evidence="1" id="KW-0812">Transmembrane</keyword>
<keyword evidence="3" id="KW-1185">Reference proteome</keyword>
<dbReference type="Proteomes" id="UP001301653">
    <property type="component" value="Unassembled WGS sequence"/>
</dbReference>
<keyword evidence="1" id="KW-0472">Membrane</keyword>
<evidence type="ECO:0000256" key="1">
    <source>
        <dbReference type="SAM" id="Phobius"/>
    </source>
</evidence>
<evidence type="ECO:0000313" key="3">
    <source>
        <dbReference type="Proteomes" id="UP001301653"/>
    </source>
</evidence>
<dbReference type="RefSeq" id="WP_323439163.1">
    <property type="nucleotide sequence ID" value="NZ_JAYFUH010000249.1"/>
</dbReference>
<proteinExistence type="predicted"/>
<name>A0ABU5V5U1_9GAMM</name>
<dbReference type="EMBL" id="JAYFUH010000249">
    <property type="protein sequence ID" value="MEA5668562.1"/>
    <property type="molecule type" value="Genomic_DNA"/>
</dbReference>
<evidence type="ECO:0008006" key="4">
    <source>
        <dbReference type="Google" id="ProtNLM"/>
    </source>
</evidence>
<gene>
    <name evidence="2" type="ORF">VA603_13525</name>
</gene>
<reference evidence="2 3" key="1">
    <citation type="submission" date="2023-12" db="EMBL/GenBank/DDBJ databases">
        <title>Stenotrophomonas guangdongensis sp. nov., isolated from wilted pepper plants (Capsicum annuum).</title>
        <authorList>
            <person name="Qiu M."/>
            <person name="Li Y."/>
            <person name="Liu Q."/>
            <person name="Zhang X."/>
            <person name="Huang Y."/>
            <person name="Guo R."/>
            <person name="Hu M."/>
            <person name="Zhou J."/>
            <person name="Zhou X."/>
        </authorList>
    </citation>
    <scope>NUCLEOTIDE SEQUENCE [LARGE SCALE GENOMIC DNA]</scope>
    <source>
        <strain evidence="2 3">MH1</strain>
    </source>
</reference>